<evidence type="ECO:0000313" key="5">
    <source>
        <dbReference type="Proteomes" id="UP001158986"/>
    </source>
</evidence>
<sequence length="157" mass="15673">MKSSVFAALVVVCAIIVAGAQDTNTGGQAGSVMTDTTAADTTAPPSDFPVTTAPGMTAAANGIDPATLAPPSNVAPATEAPGPVWAANPAPMTDSHSGSFADTDDVESPVMKKHKKVTDSSQSNSMKIPSETSSAPIPIATTTAWTFAGLLGLVTML</sequence>
<comment type="caution">
    <text evidence="3">The sequence shown here is derived from an EMBL/GenBank/DDBJ whole genome shotgun (WGS) entry which is preliminary data.</text>
</comment>
<gene>
    <name evidence="4" type="ORF">PBS001_LOCUS1680</name>
    <name evidence="3" type="ORF">PBS003_LOCUS6622</name>
</gene>
<protein>
    <submittedName>
        <fullName evidence="3">Uncharacterized protein</fullName>
    </submittedName>
</protein>
<accession>A0AAU9L3H8</accession>
<dbReference type="AlphaFoldDB" id="A0AAU9L3H8"/>
<proteinExistence type="predicted"/>
<dbReference type="Proteomes" id="UP001160483">
    <property type="component" value="Unassembled WGS sequence"/>
</dbReference>
<dbReference type="EMBL" id="CAKLCB010000089">
    <property type="protein sequence ID" value="CAH0514946.1"/>
    <property type="molecule type" value="Genomic_DNA"/>
</dbReference>
<feature type="signal peptide" evidence="2">
    <location>
        <begin position="1"/>
        <end position="20"/>
    </location>
</feature>
<feature type="chain" id="PRO_5043942026" evidence="2">
    <location>
        <begin position="21"/>
        <end position="157"/>
    </location>
</feature>
<reference evidence="3 5" key="1">
    <citation type="submission" date="2021-11" db="EMBL/GenBank/DDBJ databases">
        <authorList>
            <person name="Islam A."/>
            <person name="Islam S."/>
            <person name="Flora M.S."/>
            <person name="Rahman M."/>
            <person name="Ziaur R.M."/>
            <person name="Epstein J.H."/>
            <person name="Hassan M."/>
            <person name="Klassen M."/>
            <person name="Woodard K."/>
            <person name="Webb A."/>
            <person name="Webby R.J."/>
            <person name="El Zowalaty M.E."/>
        </authorList>
    </citation>
    <scope>NUCLEOTIDE SEQUENCE</scope>
    <source>
        <strain evidence="4">Pbs1</strain>
        <strain evidence="3">Pbs3</strain>
    </source>
</reference>
<evidence type="ECO:0000313" key="3">
    <source>
        <dbReference type="EMBL" id="CAH0479995.1"/>
    </source>
</evidence>
<feature type="compositionally biased region" description="Low complexity" evidence="1">
    <location>
        <begin position="34"/>
        <end position="43"/>
    </location>
</feature>
<dbReference type="Proteomes" id="UP001158986">
    <property type="component" value="Unassembled WGS sequence"/>
</dbReference>
<name>A0AAU9L3H8_9STRA</name>
<evidence type="ECO:0000313" key="6">
    <source>
        <dbReference type="Proteomes" id="UP001160483"/>
    </source>
</evidence>
<evidence type="ECO:0000256" key="2">
    <source>
        <dbReference type="SAM" id="SignalP"/>
    </source>
</evidence>
<evidence type="ECO:0000313" key="4">
    <source>
        <dbReference type="EMBL" id="CAH0514946.1"/>
    </source>
</evidence>
<evidence type="ECO:0000256" key="1">
    <source>
        <dbReference type="SAM" id="MobiDB-lite"/>
    </source>
</evidence>
<dbReference type="EMBL" id="CAKKTJ010000322">
    <property type="protein sequence ID" value="CAH0479995.1"/>
    <property type="molecule type" value="Genomic_DNA"/>
</dbReference>
<keyword evidence="5" id="KW-1185">Reference proteome</keyword>
<organism evidence="3 6">
    <name type="scientific">Peronospora belbahrii</name>
    <dbReference type="NCBI Taxonomy" id="622444"/>
    <lineage>
        <taxon>Eukaryota</taxon>
        <taxon>Sar</taxon>
        <taxon>Stramenopiles</taxon>
        <taxon>Oomycota</taxon>
        <taxon>Peronosporomycetes</taxon>
        <taxon>Peronosporales</taxon>
        <taxon>Peronosporaceae</taxon>
        <taxon>Peronospora</taxon>
    </lineage>
</organism>
<feature type="region of interest" description="Disordered" evidence="1">
    <location>
        <begin position="24"/>
        <end position="109"/>
    </location>
</feature>
<keyword evidence="2" id="KW-0732">Signal</keyword>